<name>L7CB99_RHOBT</name>
<gene>
    <name evidence="1" type="ORF">RBSWK_05643</name>
</gene>
<dbReference type="Proteomes" id="UP000010959">
    <property type="component" value="Unassembled WGS sequence"/>
</dbReference>
<accession>L7CB99</accession>
<dbReference type="AlphaFoldDB" id="L7CB99"/>
<reference evidence="1 2" key="1">
    <citation type="journal article" date="2013" name="Mar. Genomics">
        <title>Expression of sulfatases in Rhodopirellula baltica and the diversity of sulfatases in the genus Rhodopirellula.</title>
        <authorList>
            <person name="Wegner C.E."/>
            <person name="Richter-Heitmann T."/>
            <person name="Klindworth A."/>
            <person name="Klockow C."/>
            <person name="Richter M."/>
            <person name="Achstetter T."/>
            <person name="Glockner F.O."/>
            <person name="Harder J."/>
        </authorList>
    </citation>
    <scope>NUCLEOTIDE SEQUENCE [LARGE SCALE GENOMIC DNA]</scope>
    <source>
        <strain evidence="1 2">SWK14</strain>
    </source>
</reference>
<protein>
    <submittedName>
        <fullName evidence="1">Uncharacterized protein</fullName>
    </submittedName>
</protein>
<comment type="caution">
    <text evidence="1">The sequence shown here is derived from an EMBL/GenBank/DDBJ whole genome shotgun (WGS) entry which is preliminary data.</text>
</comment>
<evidence type="ECO:0000313" key="1">
    <source>
        <dbReference type="EMBL" id="ELP30381.1"/>
    </source>
</evidence>
<proteinExistence type="predicted"/>
<sequence>MYIGRPKNGADASEEIAYSSKKVPDTFLPAFGRDCEAVFVLI</sequence>
<organism evidence="1 2">
    <name type="scientific">Rhodopirellula baltica SWK14</name>
    <dbReference type="NCBI Taxonomy" id="993516"/>
    <lineage>
        <taxon>Bacteria</taxon>
        <taxon>Pseudomonadati</taxon>
        <taxon>Planctomycetota</taxon>
        <taxon>Planctomycetia</taxon>
        <taxon>Pirellulales</taxon>
        <taxon>Pirellulaceae</taxon>
        <taxon>Rhodopirellula</taxon>
    </lineage>
</organism>
<dbReference type="EMBL" id="AMWG01000158">
    <property type="protein sequence ID" value="ELP30381.1"/>
    <property type="molecule type" value="Genomic_DNA"/>
</dbReference>
<evidence type="ECO:0000313" key="2">
    <source>
        <dbReference type="Proteomes" id="UP000010959"/>
    </source>
</evidence>